<dbReference type="AlphaFoldDB" id="A0A2N4UWK2"/>
<protein>
    <submittedName>
        <fullName evidence="1">Uncharacterized protein</fullName>
    </submittedName>
</protein>
<gene>
    <name evidence="1" type="ORF">CIK00_03705</name>
</gene>
<reference evidence="1 2" key="1">
    <citation type="journal article" date="2018" name="Syst. Appl. Microbiol.">
        <title>Photobacterium carnosum sp. nov., isolated from spoiled modified atmosphere packaged poultry meat.</title>
        <authorList>
            <person name="Hilgarth M."/>
            <person name="Fuertes S."/>
            <person name="Ehrmann M."/>
            <person name="Vogel R.F."/>
        </authorList>
    </citation>
    <scope>NUCLEOTIDE SEQUENCE [LARGE SCALE GENOMIC DNA]</scope>
    <source>
        <strain evidence="1 2">TMW 2.2021</strain>
    </source>
</reference>
<evidence type="ECO:0000313" key="2">
    <source>
        <dbReference type="Proteomes" id="UP000234420"/>
    </source>
</evidence>
<evidence type="ECO:0000313" key="1">
    <source>
        <dbReference type="EMBL" id="PLC59388.1"/>
    </source>
</evidence>
<name>A0A2N4UWK2_9GAMM</name>
<proteinExistence type="predicted"/>
<keyword evidence="2" id="KW-1185">Reference proteome</keyword>
<dbReference type="EMBL" id="NPIB01000002">
    <property type="protein sequence ID" value="PLC59388.1"/>
    <property type="molecule type" value="Genomic_DNA"/>
</dbReference>
<organism evidence="1 2">
    <name type="scientific">Photobacterium carnosum</name>
    <dbReference type="NCBI Taxonomy" id="2023717"/>
    <lineage>
        <taxon>Bacteria</taxon>
        <taxon>Pseudomonadati</taxon>
        <taxon>Pseudomonadota</taxon>
        <taxon>Gammaproteobacteria</taxon>
        <taxon>Vibrionales</taxon>
        <taxon>Vibrionaceae</taxon>
        <taxon>Photobacterium</taxon>
    </lineage>
</organism>
<sequence length="167" mass="18950">MINLKNIVLSTVIVGFVGLSLSTYAKAITATNDYDSSKDLKIVGQDNNLNNVRDDVDEIIDESVIGNPLLKTELRRYAWALEQYMQAQTPTQIINYTYSMDAPRWCSIALGISDDDYSEYAAIVFNQMINTTQRKLAVAKVDMRLRNLGYVSKRMRPFSDYCEKGLI</sequence>
<comment type="caution">
    <text evidence="1">The sequence shown here is derived from an EMBL/GenBank/DDBJ whole genome shotgun (WGS) entry which is preliminary data.</text>
</comment>
<accession>A0A2N4UWK2</accession>
<dbReference type="Proteomes" id="UP000234420">
    <property type="component" value="Unassembled WGS sequence"/>
</dbReference>